<reference evidence="7 8" key="1">
    <citation type="journal article" date="2017" name="Environ. Microbiol.">
        <title>Decay of the glycolytic pathway and adaptation to intranuclear parasitism within Enterocytozoonidae microsporidia.</title>
        <authorList>
            <person name="Wiredu Boakye D."/>
            <person name="Jaroenlak P."/>
            <person name="Prachumwat A."/>
            <person name="Williams T.A."/>
            <person name="Bateman K.S."/>
            <person name="Itsathitphaisarn O."/>
            <person name="Sritunyalucksana K."/>
            <person name="Paszkiewicz K.H."/>
            <person name="Moore K.A."/>
            <person name="Stentiford G.D."/>
            <person name="Williams B.A."/>
        </authorList>
    </citation>
    <scope>NUCLEOTIDE SEQUENCE [LARGE SCALE GENOMIC DNA]</scope>
    <source>
        <strain evidence="7 8">GB1</strain>
    </source>
</reference>
<dbReference type="GO" id="GO:0000027">
    <property type="term" value="P:ribosomal large subunit assembly"/>
    <property type="evidence" value="ECO:0007669"/>
    <property type="project" value="TreeGrafter"/>
</dbReference>
<dbReference type="InterPro" id="IPR005485">
    <property type="entry name" value="Rbsml_uL18_euk_arch"/>
</dbReference>
<comment type="caution">
    <text evidence="7">The sequence shown here is derived from an EMBL/GenBank/DDBJ whole genome shotgun (WGS) entry which is preliminary data.</text>
</comment>
<dbReference type="Pfam" id="PF14204">
    <property type="entry name" value="Ribosomal_L18_c"/>
    <property type="match status" value="1"/>
</dbReference>
<organism evidence="7 8">
    <name type="scientific">Enterospora canceri</name>
    <dbReference type="NCBI Taxonomy" id="1081671"/>
    <lineage>
        <taxon>Eukaryota</taxon>
        <taxon>Fungi</taxon>
        <taxon>Fungi incertae sedis</taxon>
        <taxon>Microsporidia</taxon>
        <taxon>Enterocytozoonidae</taxon>
        <taxon>Enterospora</taxon>
    </lineage>
</organism>
<keyword evidence="4" id="KW-0689">Ribosomal protein</keyword>
<evidence type="ECO:0000313" key="8">
    <source>
        <dbReference type="Proteomes" id="UP000192639"/>
    </source>
</evidence>
<keyword evidence="8" id="KW-1185">Reference proteome</keyword>
<dbReference type="PANTHER" id="PTHR23410">
    <property type="entry name" value="RIBOSOMAL PROTEIN L5-RELATED"/>
    <property type="match status" value="1"/>
</dbReference>
<dbReference type="GO" id="GO:0022625">
    <property type="term" value="C:cytosolic large ribosomal subunit"/>
    <property type="evidence" value="ECO:0007669"/>
    <property type="project" value="TreeGrafter"/>
</dbReference>
<dbReference type="PANTHER" id="PTHR23410:SF12">
    <property type="entry name" value="LARGE RIBOSOMAL SUBUNIT PROTEIN UL18"/>
    <property type="match status" value="1"/>
</dbReference>
<dbReference type="Gene3D" id="3.30.420.100">
    <property type="match status" value="1"/>
</dbReference>
<gene>
    <name evidence="7" type="primary">RL5</name>
    <name evidence="7" type="ORF">ECANGB1_823</name>
</gene>
<keyword evidence="3" id="KW-0963">Cytoplasm</keyword>
<dbReference type="Pfam" id="PF17144">
    <property type="entry name" value="Ribosomal_L5e"/>
    <property type="match status" value="1"/>
</dbReference>
<dbReference type="InterPro" id="IPR025607">
    <property type="entry name" value="Ribosomal_uL18_C_euk"/>
</dbReference>
<dbReference type="VEuPathDB" id="MicrosporidiaDB:ECANGB1_823"/>
<accession>A0A1Y1S7C2</accession>
<evidence type="ECO:0000259" key="6">
    <source>
        <dbReference type="Pfam" id="PF14204"/>
    </source>
</evidence>
<evidence type="ECO:0000256" key="2">
    <source>
        <dbReference type="ARBA" id="ARBA00007116"/>
    </source>
</evidence>
<dbReference type="AlphaFoldDB" id="A0A1Y1S7C2"/>
<evidence type="ECO:0000256" key="4">
    <source>
        <dbReference type="ARBA" id="ARBA00022980"/>
    </source>
</evidence>
<dbReference type="Proteomes" id="UP000192639">
    <property type="component" value="Unassembled WGS sequence"/>
</dbReference>
<sequence>MTDRKGTRSYQRNFKIKRRRRREGKTDYKQRVNMLRQDVNKFGAMKSRLVVRITNTKVICQIIKAHMDGDRVVAQADSTELKNFGVTFGLTNYFAAYATGMLCGRRALAANDLDKQFVTKTDVGAFEETESPIEERRAYKVFLDIGLARATKGAKVFIAMKGASDSGLFIPHSPSKFVGWDGEDLQAEELANRIFMKENCSYMEHLKENDEEKYKLQFGGYVAKKIEPGSIEAIYKNALKKIGAEGAKEEKKKKVEYSGKKYENKKKISLAERKERVAARLAEE</sequence>
<dbReference type="OrthoDB" id="1618453at2759"/>
<feature type="domain" description="Large ribosomal subunit protein uL18 C-terminal eukaryotes" evidence="6">
    <location>
        <begin position="231"/>
        <end position="283"/>
    </location>
</feature>
<proteinExistence type="inferred from homology"/>
<evidence type="ECO:0000313" key="7">
    <source>
        <dbReference type="EMBL" id="ORD94362.1"/>
    </source>
</evidence>
<dbReference type="InterPro" id="IPR057268">
    <property type="entry name" value="Ribosomal_L18"/>
</dbReference>
<dbReference type="EMBL" id="LWDP01000023">
    <property type="protein sequence ID" value="ORD94362.1"/>
    <property type="molecule type" value="Genomic_DNA"/>
</dbReference>
<comment type="similarity">
    <text evidence="2">Belongs to the universal ribosomal protein uL18 family.</text>
</comment>
<dbReference type="HAMAP" id="MF_01337_A">
    <property type="entry name" value="Ribosomal_uL18_A"/>
    <property type="match status" value="1"/>
</dbReference>
<dbReference type="GO" id="GO:0006412">
    <property type="term" value="P:translation"/>
    <property type="evidence" value="ECO:0007669"/>
    <property type="project" value="InterPro"/>
</dbReference>
<dbReference type="PRINTS" id="PR00058">
    <property type="entry name" value="RIBOSOMALL5"/>
</dbReference>
<dbReference type="CDD" id="cd00432">
    <property type="entry name" value="Ribosomal_L18_L5e"/>
    <property type="match status" value="1"/>
</dbReference>
<protein>
    <submittedName>
        <fullName evidence="7">RL5</fullName>
    </submittedName>
</protein>
<evidence type="ECO:0000256" key="3">
    <source>
        <dbReference type="ARBA" id="ARBA00022490"/>
    </source>
</evidence>
<dbReference type="GO" id="GO:0008097">
    <property type="term" value="F:5S rRNA binding"/>
    <property type="evidence" value="ECO:0007669"/>
    <property type="project" value="InterPro"/>
</dbReference>
<dbReference type="SUPFAM" id="SSF53137">
    <property type="entry name" value="Translational machinery components"/>
    <property type="match status" value="1"/>
</dbReference>
<keyword evidence="5" id="KW-0687">Ribonucleoprotein</keyword>
<comment type="subcellular location">
    <subcellularLocation>
        <location evidence="1">Cytoplasm</location>
    </subcellularLocation>
</comment>
<name>A0A1Y1S7C2_9MICR</name>
<evidence type="ECO:0000256" key="1">
    <source>
        <dbReference type="ARBA" id="ARBA00004496"/>
    </source>
</evidence>
<evidence type="ECO:0000256" key="5">
    <source>
        <dbReference type="ARBA" id="ARBA00023274"/>
    </source>
</evidence>
<dbReference type="GO" id="GO:0003735">
    <property type="term" value="F:structural constituent of ribosome"/>
    <property type="evidence" value="ECO:0007669"/>
    <property type="project" value="InterPro"/>
</dbReference>